<accession>A0A7I8DQA3</accession>
<dbReference type="KEGG" id="acht:bsdcttw_25350"/>
<name>A0A7I8DQA3_9FIRM</name>
<reference evidence="2 3" key="2">
    <citation type="submission" date="2020-08" db="EMBL/GenBank/DDBJ databases">
        <authorList>
            <person name="Ueki A."/>
            <person name="Tonouchi A."/>
        </authorList>
    </citation>
    <scope>NUCLEOTIDE SEQUENCE [LARGE SCALE GENOMIC DNA]</scope>
    <source>
        <strain evidence="2 3">CTTW</strain>
    </source>
</reference>
<proteinExistence type="predicted"/>
<feature type="region of interest" description="Disordered" evidence="1">
    <location>
        <begin position="1"/>
        <end position="29"/>
    </location>
</feature>
<dbReference type="AlphaFoldDB" id="A0A7I8DQA3"/>
<evidence type="ECO:0000256" key="1">
    <source>
        <dbReference type="SAM" id="MobiDB-lite"/>
    </source>
</evidence>
<protein>
    <submittedName>
        <fullName evidence="2">Uncharacterized protein</fullName>
    </submittedName>
</protein>
<organism evidence="2 3">
    <name type="scientific">Anaerocolumna chitinilytica</name>
    <dbReference type="NCBI Taxonomy" id="1727145"/>
    <lineage>
        <taxon>Bacteria</taxon>
        <taxon>Bacillati</taxon>
        <taxon>Bacillota</taxon>
        <taxon>Clostridia</taxon>
        <taxon>Lachnospirales</taxon>
        <taxon>Lachnospiraceae</taxon>
        <taxon>Anaerocolumna</taxon>
    </lineage>
</organism>
<sequence length="169" mass="19249">MKNIGTDNKNMNNSYKKNTTTKAIGKTTQSIHKNSQNINNKKKIQNTVPASDPITDWFFMSPSEITAKEFSTFISSLNLGEIDLWEEMDILSLQLEDKTSIDFEGLKDGFPDKKDRLFLEENGYKTVFSVTLSNDSKQTREMFNAILEHFPGGFYADTADFKPSILGRR</sequence>
<dbReference type="RefSeq" id="WP_185255260.1">
    <property type="nucleotide sequence ID" value="NZ_AP023368.1"/>
</dbReference>
<feature type="compositionally biased region" description="Polar residues" evidence="1">
    <location>
        <begin position="1"/>
        <end position="28"/>
    </location>
</feature>
<evidence type="ECO:0000313" key="3">
    <source>
        <dbReference type="Proteomes" id="UP000515703"/>
    </source>
</evidence>
<evidence type="ECO:0000313" key="2">
    <source>
        <dbReference type="EMBL" id="BCJ99494.1"/>
    </source>
</evidence>
<keyword evidence="3" id="KW-1185">Reference proteome</keyword>
<gene>
    <name evidence="2" type="ORF">bsdcttw_25350</name>
</gene>
<dbReference type="Proteomes" id="UP000515703">
    <property type="component" value="Chromosome"/>
</dbReference>
<dbReference type="EMBL" id="AP023368">
    <property type="protein sequence ID" value="BCJ99494.1"/>
    <property type="molecule type" value="Genomic_DNA"/>
</dbReference>
<reference evidence="2 3" key="1">
    <citation type="submission" date="2020-08" db="EMBL/GenBank/DDBJ databases">
        <title>Draft genome sequencing of an Anaerocolumna strain isolated from anoxic soil subjected to BSD treatment.</title>
        <authorList>
            <person name="Uek A."/>
            <person name="Tonouchi A."/>
        </authorList>
    </citation>
    <scope>NUCLEOTIDE SEQUENCE [LARGE SCALE GENOMIC DNA]</scope>
    <source>
        <strain evidence="2 3">CTTW</strain>
    </source>
</reference>